<comment type="similarity">
    <text evidence="3">Belongs to the peptidase M13 family.</text>
</comment>
<sequence>MKYKVKDIDAESHNSGKVTASSIEEKLERTVRCSSVLIGALGISLIALAVYTAVLVLTEYRSPRPCVSEQCVGTASRILQALNKDVDPCTDFYEFACGGWIKQNPVPDWATSWDQLAKLREQLVTDLRELLEDKEDEGLPKSVLKAKTLYKTCINTEKLEADGIEPIQKLLKKLGLPPRPPAEMSANFTWEEVAGRGRRQLGLNVLLSVQVAEDVRNTSRNRVVIEQVSPGFSDRYLLQPEQFSHELAQYHKYIRSMISIADNETDAQQFADDIVDFSKKLAKIMTPVEVRRSGTHLFHEVSVQQLLQGSSGGPAQWKEHDWDRYLKLVFSNTSVSLQLHQDRVIVMDLPYLQKLSVLLADTKPVIIERFLWWSVFSTVAPMTLSAFRSLGFEFSRAVFGLQQRTPRWKSCTANVNANFGVALSYLYVKRHFDYTSRQKAIEMVEDVRSAFAAAVHELDWMDSSTRLKTLDKLKAIRNFVGFPAWLLTHEQLDKHYKHAEVVEGSLFESYLKLTFAAVKKSLESLREKPDRNRWVATATTVNAFYSATLNSVTFPAGILQPPFYGNGIEAINYGSIGAIMGHEVTHGFDDQGRRYDEEGNLKQWWSAATLEHYHSKVQCIIDQYSKYHMPQLPNYTADYLEQWWSAATLEHYHSKVQCIIDQYSKYHMPQLPNYTVSYLVARSVGRLPGAVVVCGDAGALPQQGAVHHRPVQQVPHAAAAQLHHYLEQWWSAATLEHYHSKVQCIIDQYSKYHMPQLPNYTVHGFNTQGENIADNGGLRAALAAYRLHAARTPQERRVSLPGLPAYTPDQLFFLGFAQIWCGNSTVGALKSKMVEGVHSPNKIRVIGTLSNSAEFARAWACPAGAPMNPPHKCVLW</sequence>
<dbReference type="Pfam" id="PF01431">
    <property type="entry name" value="Peptidase_M13"/>
    <property type="match status" value="2"/>
</dbReference>
<dbReference type="EMBL" id="JARGEI010000010">
    <property type="protein sequence ID" value="KAJ8724744.1"/>
    <property type="molecule type" value="Genomic_DNA"/>
</dbReference>
<protein>
    <recommendedName>
        <fullName evidence="14">Endothelin-converting enzyme 1</fullName>
    </recommendedName>
</protein>
<dbReference type="Pfam" id="PF05649">
    <property type="entry name" value="Peptidase_M13_N"/>
    <property type="match status" value="1"/>
</dbReference>
<dbReference type="GO" id="GO:0016485">
    <property type="term" value="P:protein processing"/>
    <property type="evidence" value="ECO:0007669"/>
    <property type="project" value="TreeGrafter"/>
</dbReference>
<dbReference type="GO" id="GO:0004222">
    <property type="term" value="F:metalloendopeptidase activity"/>
    <property type="evidence" value="ECO:0007669"/>
    <property type="project" value="InterPro"/>
</dbReference>
<dbReference type="Gene3D" id="3.40.390.10">
    <property type="entry name" value="Collagenase (Catalytic Domain)"/>
    <property type="match status" value="3"/>
</dbReference>
<dbReference type="InterPro" id="IPR008753">
    <property type="entry name" value="Peptidase_M13_N"/>
</dbReference>
<dbReference type="Proteomes" id="UP001231518">
    <property type="component" value="Chromosome 7"/>
</dbReference>
<dbReference type="GO" id="GO:0005886">
    <property type="term" value="C:plasma membrane"/>
    <property type="evidence" value="ECO:0007669"/>
    <property type="project" value="UniProtKB-SubCell"/>
</dbReference>
<evidence type="ECO:0000256" key="4">
    <source>
        <dbReference type="ARBA" id="ARBA00022670"/>
    </source>
</evidence>
<dbReference type="GO" id="GO:0046872">
    <property type="term" value="F:metal ion binding"/>
    <property type="evidence" value="ECO:0007669"/>
    <property type="project" value="UniProtKB-KW"/>
</dbReference>
<accession>A0AAD7YPU1</accession>
<keyword evidence="9" id="KW-0472">Membrane</keyword>
<dbReference type="InterPro" id="IPR024079">
    <property type="entry name" value="MetalloPept_cat_dom_sf"/>
</dbReference>
<evidence type="ECO:0000256" key="7">
    <source>
        <dbReference type="ARBA" id="ARBA00022833"/>
    </source>
</evidence>
<dbReference type="Gene3D" id="1.10.1380.10">
    <property type="entry name" value="Neutral endopeptidase , domain2"/>
    <property type="match status" value="1"/>
</dbReference>
<dbReference type="PANTHER" id="PTHR11733:SF133">
    <property type="entry name" value="PHOSPHATE-REGULATING NEUTRAL ENDOPEPTIDASE PHEX"/>
    <property type="match status" value="1"/>
</dbReference>
<evidence type="ECO:0000256" key="6">
    <source>
        <dbReference type="ARBA" id="ARBA00022801"/>
    </source>
</evidence>
<organism evidence="12 13">
    <name type="scientific">Mythimna separata</name>
    <name type="common">Oriental armyworm</name>
    <name type="synonym">Pseudaletia separata</name>
    <dbReference type="NCBI Taxonomy" id="271217"/>
    <lineage>
        <taxon>Eukaryota</taxon>
        <taxon>Metazoa</taxon>
        <taxon>Ecdysozoa</taxon>
        <taxon>Arthropoda</taxon>
        <taxon>Hexapoda</taxon>
        <taxon>Insecta</taxon>
        <taxon>Pterygota</taxon>
        <taxon>Neoptera</taxon>
        <taxon>Endopterygota</taxon>
        <taxon>Lepidoptera</taxon>
        <taxon>Glossata</taxon>
        <taxon>Ditrysia</taxon>
        <taxon>Noctuoidea</taxon>
        <taxon>Noctuidae</taxon>
        <taxon>Noctuinae</taxon>
        <taxon>Hadenini</taxon>
        <taxon>Mythimna</taxon>
    </lineage>
</organism>
<keyword evidence="9" id="KW-0812">Transmembrane</keyword>
<feature type="domain" description="Peptidase M13 C-terminal" evidence="10">
    <location>
        <begin position="726"/>
        <end position="873"/>
    </location>
</feature>
<evidence type="ECO:0000256" key="3">
    <source>
        <dbReference type="ARBA" id="ARBA00007357"/>
    </source>
</evidence>
<keyword evidence="13" id="KW-1185">Reference proteome</keyword>
<keyword evidence="9" id="KW-1133">Transmembrane helix</keyword>
<evidence type="ECO:0008006" key="14">
    <source>
        <dbReference type="Google" id="ProtNLM"/>
    </source>
</evidence>
<keyword evidence="5" id="KW-0479">Metal-binding</keyword>
<name>A0AAD7YPU1_MYTSE</name>
<keyword evidence="6" id="KW-0378">Hydrolase</keyword>
<keyword evidence="4" id="KW-0645">Protease</keyword>
<evidence type="ECO:0000259" key="11">
    <source>
        <dbReference type="Pfam" id="PF05649"/>
    </source>
</evidence>
<evidence type="ECO:0000313" key="13">
    <source>
        <dbReference type="Proteomes" id="UP001231518"/>
    </source>
</evidence>
<evidence type="ECO:0000256" key="9">
    <source>
        <dbReference type="SAM" id="Phobius"/>
    </source>
</evidence>
<keyword evidence="7" id="KW-0862">Zinc</keyword>
<evidence type="ECO:0000256" key="1">
    <source>
        <dbReference type="ARBA" id="ARBA00001947"/>
    </source>
</evidence>
<feature type="domain" description="Peptidase M13 C-terminal" evidence="10">
    <location>
        <begin position="542"/>
        <end position="631"/>
    </location>
</feature>
<dbReference type="InterPro" id="IPR000718">
    <property type="entry name" value="Peptidase_M13"/>
</dbReference>
<gene>
    <name evidence="12" type="ORF">PYW07_015702</name>
</gene>
<feature type="domain" description="Peptidase M13 N-terminal" evidence="11">
    <location>
        <begin position="88"/>
        <end position="483"/>
    </location>
</feature>
<feature type="transmembrane region" description="Helical" evidence="9">
    <location>
        <begin position="36"/>
        <end position="57"/>
    </location>
</feature>
<dbReference type="InterPro" id="IPR018497">
    <property type="entry name" value="Peptidase_M13_C"/>
</dbReference>
<proteinExistence type="inferred from homology"/>
<reference evidence="12" key="1">
    <citation type="submission" date="2023-03" db="EMBL/GenBank/DDBJ databases">
        <title>Chromosome-level genomes of two armyworms, Mythimna separata and Mythimna loreyi, provide insights into the biosynthesis and reception of sex pheromones.</title>
        <authorList>
            <person name="Zhao H."/>
        </authorList>
    </citation>
    <scope>NUCLEOTIDE SEQUENCE</scope>
    <source>
        <strain evidence="12">BeijingLab</strain>
        <tissue evidence="12">Pupa</tissue>
    </source>
</reference>
<dbReference type="PRINTS" id="PR00786">
    <property type="entry name" value="NEPRILYSIN"/>
</dbReference>
<dbReference type="SUPFAM" id="SSF55486">
    <property type="entry name" value="Metalloproteases ('zincins'), catalytic domain"/>
    <property type="match status" value="2"/>
</dbReference>
<dbReference type="PROSITE" id="PS51885">
    <property type="entry name" value="NEPRILYSIN"/>
    <property type="match status" value="1"/>
</dbReference>
<evidence type="ECO:0000259" key="10">
    <source>
        <dbReference type="Pfam" id="PF01431"/>
    </source>
</evidence>
<dbReference type="PANTHER" id="PTHR11733">
    <property type="entry name" value="ZINC METALLOPROTEASE FAMILY M13 NEPRILYSIN-RELATED"/>
    <property type="match status" value="1"/>
</dbReference>
<comment type="cofactor">
    <cofactor evidence="1">
        <name>Zn(2+)</name>
        <dbReference type="ChEBI" id="CHEBI:29105"/>
    </cofactor>
</comment>
<comment type="caution">
    <text evidence="12">The sequence shown here is derived from an EMBL/GenBank/DDBJ whole genome shotgun (WGS) entry which is preliminary data.</text>
</comment>
<evidence type="ECO:0000313" key="12">
    <source>
        <dbReference type="EMBL" id="KAJ8724744.1"/>
    </source>
</evidence>
<evidence type="ECO:0000256" key="5">
    <source>
        <dbReference type="ARBA" id="ARBA00022723"/>
    </source>
</evidence>
<dbReference type="AlphaFoldDB" id="A0AAD7YPU1"/>
<comment type="subcellular location">
    <subcellularLocation>
        <location evidence="2">Cell membrane</location>
        <topology evidence="2">Single-pass type II membrane protein</topology>
    </subcellularLocation>
</comment>
<evidence type="ECO:0000256" key="8">
    <source>
        <dbReference type="ARBA" id="ARBA00023049"/>
    </source>
</evidence>
<keyword evidence="8" id="KW-0482">Metalloprotease</keyword>
<dbReference type="CDD" id="cd08662">
    <property type="entry name" value="M13"/>
    <property type="match status" value="1"/>
</dbReference>
<evidence type="ECO:0000256" key="2">
    <source>
        <dbReference type="ARBA" id="ARBA00004401"/>
    </source>
</evidence>
<dbReference type="InterPro" id="IPR042089">
    <property type="entry name" value="Peptidase_M13_dom_2"/>
</dbReference>